<dbReference type="Gene3D" id="1.25.10.10">
    <property type="entry name" value="Leucine-rich Repeat Variant"/>
    <property type="match status" value="1"/>
</dbReference>
<dbReference type="Proteomes" id="UP001202328">
    <property type="component" value="Unassembled WGS sequence"/>
</dbReference>
<reference evidence="1" key="1">
    <citation type="submission" date="2022-04" db="EMBL/GenBank/DDBJ databases">
        <title>A functionally conserved STORR gene fusion in Papaver species that diverged 16.8 million years ago.</title>
        <authorList>
            <person name="Catania T."/>
        </authorList>
    </citation>
    <scope>NUCLEOTIDE SEQUENCE</scope>
    <source>
        <strain evidence="1">S-188037</strain>
    </source>
</reference>
<evidence type="ECO:0000313" key="1">
    <source>
        <dbReference type="EMBL" id="KAI3863973.1"/>
    </source>
</evidence>
<accession>A0AAD4S628</accession>
<dbReference type="EMBL" id="JAJJMB010014022">
    <property type="protein sequence ID" value="KAI3863973.1"/>
    <property type="molecule type" value="Genomic_DNA"/>
</dbReference>
<gene>
    <name evidence="1" type="ORF">MKW98_031565</name>
</gene>
<sequence>MGVIFEEIGLLIGIEDIPQEKKAGYLSSLLIRLCNQVQELLLNANIQNQEEPYAKIAHIQKLIMAINTLSKTRFACFGGFGLLKMTEQLGNVFIRPRRTWILRMRRKSKMMSVSTFILQCEQILTVK</sequence>
<keyword evidence="2" id="KW-1185">Reference proteome</keyword>
<proteinExistence type="predicted"/>
<dbReference type="InterPro" id="IPR011989">
    <property type="entry name" value="ARM-like"/>
</dbReference>
<evidence type="ECO:0000313" key="2">
    <source>
        <dbReference type="Proteomes" id="UP001202328"/>
    </source>
</evidence>
<protein>
    <submittedName>
        <fullName evidence="1">Uncharacterized protein</fullName>
    </submittedName>
</protein>
<comment type="caution">
    <text evidence="1">The sequence shown here is derived from an EMBL/GenBank/DDBJ whole genome shotgun (WGS) entry which is preliminary data.</text>
</comment>
<dbReference type="AlphaFoldDB" id="A0AAD4S628"/>
<name>A0AAD4S628_9MAGN</name>
<organism evidence="1 2">
    <name type="scientific">Papaver atlanticum</name>
    <dbReference type="NCBI Taxonomy" id="357466"/>
    <lineage>
        <taxon>Eukaryota</taxon>
        <taxon>Viridiplantae</taxon>
        <taxon>Streptophyta</taxon>
        <taxon>Embryophyta</taxon>
        <taxon>Tracheophyta</taxon>
        <taxon>Spermatophyta</taxon>
        <taxon>Magnoliopsida</taxon>
        <taxon>Ranunculales</taxon>
        <taxon>Papaveraceae</taxon>
        <taxon>Papaveroideae</taxon>
        <taxon>Papaver</taxon>
    </lineage>
</organism>